<feature type="transmembrane region" description="Helical" evidence="9">
    <location>
        <begin position="89"/>
        <end position="113"/>
    </location>
</feature>
<dbReference type="RefSeq" id="WP_091433021.1">
    <property type="nucleotide sequence ID" value="NZ_FOJB01000002.1"/>
</dbReference>
<evidence type="ECO:0000256" key="6">
    <source>
        <dbReference type="ARBA" id="ARBA00023136"/>
    </source>
</evidence>
<keyword evidence="4 9" id="KW-0812">Transmembrane</keyword>
<accession>A0A1I0R6M0</accession>
<dbReference type="GO" id="GO:0016989">
    <property type="term" value="F:sigma factor antagonist activity"/>
    <property type="evidence" value="ECO:0007669"/>
    <property type="project" value="TreeGrafter"/>
</dbReference>
<dbReference type="GO" id="GO:0006417">
    <property type="term" value="P:regulation of translation"/>
    <property type="evidence" value="ECO:0007669"/>
    <property type="project" value="TreeGrafter"/>
</dbReference>
<evidence type="ECO:0000256" key="2">
    <source>
        <dbReference type="ARBA" id="ARBA00004236"/>
    </source>
</evidence>
<evidence type="ECO:0000256" key="5">
    <source>
        <dbReference type="ARBA" id="ARBA00022989"/>
    </source>
</evidence>
<evidence type="ECO:0000313" key="11">
    <source>
        <dbReference type="EMBL" id="SEW36066.1"/>
    </source>
</evidence>
<evidence type="ECO:0000256" key="7">
    <source>
        <dbReference type="ARBA" id="ARBA00029829"/>
    </source>
</evidence>
<evidence type="ECO:0000256" key="9">
    <source>
        <dbReference type="SAM" id="Phobius"/>
    </source>
</evidence>
<keyword evidence="12" id="KW-1185">Reference proteome</keyword>
<dbReference type="InterPro" id="IPR051474">
    <property type="entry name" value="Anti-sigma-K/W_factor"/>
</dbReference>
<evidence type="ECO:0000256" key="3">
    <source>
        <dbReference type="ARBA" id="ARBA00022475"/>
    </source>
</evidence>
<proteinExistence type="predicted"/>
<sequence length="231" mass="24525">MSTTDTFDRDDDVLAAEYALHLLSADDRRAFEARMQDDAALRELVRDWDHQFHALSDEFDSVAPPAHVKAAIHKRLFGEVKKPSPLSGAFGWLLGGGVAAVLALSLVAVMPLFMEPQTLAPTHTAEISSEDRSLIVTAAFSADSGEFTVRRVAGGPASGRDLEMWLIPDGAEAPISLGIVPNEDDARITLPDALRARLTAATFAISDEPKGGSPTGQPTGAVLAAGPIQML</sequence>
<dbReference type="Proteomes" id="UP000199650">
    <property type="component" value="Unassembled WGS sequence"/>
</dbReference>
<gene>
    <name evidence="11" type="ORF">SAMN05444851_3174</name>
</gene>
<dbReference type="InterPro" id="IPR041916">
    <property type="entry name" value="Anti_sigma_zinc_sf"/>
</dbReference>
<dbReference type="GO" id="GO:0005886">
    <property type="term" value="C:plasma membrane"/>
    <property type="evidence" value="ECO:0007669"/>
    <property type="project" value="UniProtKB-SubCell"/>
</dbReference>
<dbReference type="Gene3D" id="1.10.10.1320">
    <property type="entry name" value="Anti-sigma factor, zinc-finger domain"/>
    <property type="match status" value="1"/>
</dbReference>
<keyword evidence="6 9" id="KW-0472">Membrane</keyword>
<comment type="subcellular location">
    <subcellularLocation>
        <location evidence="2">Cell membrane</location>
    </subcellularLocation>
    <subcellularLocation>
        <location evidence="1">Membrane</location>
        <topology evidence="1">Single-pass membrane protein</topology>
    </subcellularLocation>
</comment>
<evidence type="ECO:0000256" key="8">
    <source>
        <dbReference type="ARBA" id="ARBA00030803"/>
    </source>
</evidence>
<keyword evidence="5 9" id="KW-1133">Transmembrane helix</keyword>
<organism evidence="11 12">
    <name type="scientific">Aliiroseovarius sediminilitoris</name>
    <dbReference type="NCBI Taxonomy" id="1173584"/>
    <lineage>
        <taxon>Bacteria</taxon>
        <taxon>Pseudomonadati</taxon>
        <taxon>Pseudomonadota</taxon>
        <taxon>Alphaproteobacteria</taxon>
        <taxon>Rhodobacterales</taxon>
        <taxon>Paracoccaceae</taxon>
        <taxon>Aliiroseovarius</taxon>
    </lineage>
</organism>
<keyword evidence="3" id="KW-1003">Cell membrane</keyword>
<dbReference type="AlphaFoldDB" id="A0A1I0R6M0"/>
<name>A0A1I0R6M0_9RHOB</name>
<evidence type="ECO:0000313" key="12">
    <source>
        <dbReference type="Proteomes" id="UP000199650"/>
    </source>
</evidence>
<dbReference type="PANTHER" id="PTHR37461:SF1">
    <property type="entry name" value="ANTI-SIGMA-K FACTOR RSKA"/>
    <property type="match status" value="1"/>
</dbReference>
<dbReference type="EMBL" id="FOJB01000002">
    <property type="protein sequence ID" value="SEW36066.1"/>
    <property type="molecule type" value="Genomic_DNA"/>
</dbReference>
<reference evidence="11 12" key="1">
    <citation type="submission" date="2016-10" db="EMBL/GenBank/DDBJ databases">
        <authorList>
            <person name="de Groot N.N."/>
        </authorList>
    </citation>
    <scope>NUCLEOTIDE SEQUENCE [LARGE SCALE GENOMIC DNA]</scope>
    <source>
        <strain evidence="11 12">DSM 29439</strain>
    </source>
</reference>
<dbReference type="PANTHER" id="PTHR37461">
    <property type="entry name" value="ANTI-SIGMA-K FACTOR RSKA"/>
    <property type="match status" value="1"/>
</dbReference>
<evidence type="ECO:0000259" key="10">
    <source>
        <dbReference type="Pfam" id="PF10099"/>
    </source>
</evidence>
<dbReference type="STRING" id="1173584.SAMN05444851_3174"/>
<dbReference type="OrthoDB" id="9816387at2"/>
<dbReference type="Pfam" id="PF10099">
    <property type="entry name" value="RskA_C"/>
    <property type="match status" value="1"/>
</dbReference>
<protein>
    <recommendedName>
        <fullName evidence="8">Regulator of SigK</fullName>
    </recommendedName>
    <alternativeName>
        <fullName evidence="7">Sigma-K anti-sigma factor RskA</fullName>
    </alternativeName>
</protein>
<dbReference type="InterPro" id="IPR018764">
    <property type="entry name" value="RskA_C"/>
</dbReference>
<evidence type="ECO:0000256" key="1">
    <source>
        <dbReference type="ARBA" id="ARBA00004167"/>
    </source>
</evidence>
<evidence type="ECO:0000256" key="4">
    <source>
        <dbReference type="ARBA" id="ARBA00022692"/>
    </source>
</evidence>
<feature type="domain" description="Anti-sigma K factor RskA C-terminal" evidence="10">
    <location>
        <begin position="98"/>
        <end position="222"/>
    </location>
</feature>